<dbReference type="InterPro" id="IPR011701">
    <property type="entry name" value="MFS"/>
</dbReference>
<dbReference type="PANTHER" id="PTHR43124">
    <property type="entry name" value="PURINE EFFLUX PUMP PBUE"/>
    <property type="match status" value="1"/>
</dbReference>
<accession>A0A857LT43</accession>
<keyword evidence="5" id="KW-0472">Membrane</keyword>
<organism evidence="6">
    <name type="scientific">Gordonia amarae</name>
    <dbReference type="NCBI Taxonomy" id="36821"/>
    <lineage>
        <taxon>Bacteria</taxon>
        <taxon>Bacillati</taxon>
        <taxon>Actinomycetota</taxon>
        <taxon>Actinomycetes</taxon>
        <taxon>Mycobacteriales</taxon>
        <taxon>Gordoniaceae</taxon>
        <taxon>Gordonia</taxon>
    </lineage>
</organism>
<gene>
    <name evidence="6" type="ORF">GII30_07825</name>
</gene>
<evidence type="ECO:0000256" key="3">
    <source>
        <dbReference type="ARBA" id="ARBA00022692"/>
    </source>
</evidence>
<evidence type="ECO:0000256" key="1">
    <source>
        <dbReference type="ARBA" id="ARBA00004651"/>
    </source>
</evidence>
<proteinExistence type="predicted"/>
<comment type="subcellular location">
    <subcellularLocation>
        <location evidence="1">Cell membrane</location>
        <topology evidence="1">Multi-pass membrane protein</topology>
    </subcellularLocation>
</comment>
<reference evidence="6" key="1">
    <citation type="journal article" date="2021" name="Nat. Microbiol.">
        <title>Cocultivation of an ultrasmall environmental parasitic bacterium with lytic ability against bacteria associated with wastewater foams.</title>
        <authorList>
            <person name="Batinovic S."/>
            <person name="Rose J.J.A."/>
            <person name="Ratcliffe J."/>
            <person name="Seviour R.J."/>
            <person name="Petrovski S."/>
        </authorList>
    </citation>
    <scope>NUCLEOTIDE SEQUENCE</scope>
    <source>
        <strain evidence="6">CON44</strain>
    </source>
</reference>
<dbReference type="PANTHER" id="PTHR43124:SF3">
    <property type="entry name" value="CHLORAMPHENICOL EFFLUX PUMP RV0191"/>
    <property type="match status" value="1"/>
</dbReference>
<dbReference type="GO" id="GO:0005886">
    <property type="term" value="C:plasma membrane"/>
    <property type="evidence" value="ECO:0007669"/>
    <property type="project" value="UniProtKB-SubCell"/>
</dbReference>
<dbReference type="GO" id="GO:0022857">
    <property type="term" value="F:transmembrane transporter activity"/>
    <property type="evidence" value="ECO:0007669"/>
    <property type="project" value="InterPro"/>
</dbReference>
<dbReference type="Gene3D" id="1.20.1250.20">
    <property type="entry name" value="MFS general substrate transporter like domains"/>
    <property type="match status" value="1"/>
</dbReference>
<sequence>MRAPDQRPHPEGVRPRPLGWVIFALALGGFGIGTTEFVSMGLLPTIAGALGVTEPTAGHLVSMYALGVVVGAPVIAALTARMSRRTLLIVLMAAFTLGNLTTVLAPSYPLLLAARFVAGLPHGAYFGVAAIVAAHLAGPRNRAKAVGMTMLGLSVANVAGVPLATWLGDTFGWRAAYVVVVAVGVLTLLALLRTLPPLTDMRVTNPLTELGALRRSQVWFTLFIGIVGNGGLFAFYTYLNSTLTSLTGVGSGAVPWALMLFGLGMVAGNIVGGAVADRNVTAGIAGGLGAMVAVLIAFAVCAQVAWAAFALTFLVGMAGASMIPALQTRLMDVADDAQTLAASMNHSALNVANAIGAWIGGVVVAAGLGYRAPSLFGAGLAAGGLLILVLAVVARRGAPATTVAVRT</sequence>
<dbReference type="SUPFAM" id="SSF103473">
    <property type="entry name" value="MFS general substrate transporter"/>
    <property type="match status" value="1"/>
</dbReference>
<evidence type="ECO:0000313" key="6">
    <source>
        <dbReference type="EMBL" id="QHN41886.1"/>
    </source>
</evidence>
<dbReference type="AlphaFoldDB" id="A0A857LT43"/>
<evidence type="ECO:0000256" key="2">
    <source>
        <dbReference type="ARBA" id="ARBA00022475"/>
    </source>
</evidence>
<dbReference type="InterPro" id="IPR036259">
    <property type="entry name" value="MFS_trans_sf"/>
</dbReference>
<dbReference type="CDD" id="cd17324">
    <property type="entry name" value="MFS_NepI_like"/>
    <property type="match status" value="1"/>
</dbReference>
<dbReference type="InterPro" id="IPR020846">
    <property type="entry name" value="MFS_dom"/>
</dbReference>
<name>A0A857LT43_9ACTN</name>
<keyword evidence="4" id="KW-1133">Transmembrane helix</keyword>
<dbReference type="InterPro" id="IPR050189">
    <property type="entry name" value="MFS_Efflux_Transporters"/>
</dbReference>
<evidence type="ECO:0000256" key="4">
    <source>
        <dbReference type="ARBA" id="ARBA00022989"/>
    </source>
</evidence>
<evidence type="ECO:0000256" key="5">
    <source>
        <dbReference type="ARBA" id="ARBA00023136"/>
    </source>
</evidence>
<dbReference type="PROSITE" id="PS50850">
    <property type="entry name" value="MFS"/>
    <property type="match status" value="1"/>
</dbReference>
<dbReference type="RefSeq" id="WP_138943765.1">
    <property type="nucleotide sequence ID" value="NZ_CP045808.1"/>
</dbReference>
<dbReference type="EMBL" id="CP045810">
    <property type="protein sequence ID" value="QHN41886.1"/>
    <property type="molecule type" value="Genomic_DNA"/>
</dbReference>
<dbReference type="Pfam" id="PF07690">
    <property type="entry name" value="MFS_1"/>
    <property type="match status" value="1"/>
</dbReference>
<keyword evidence="3" id="KW-0812">Transmembrane</keyword>
<protein>
    <submittedName>
        <fullName evidence="6">MFS transporter</fullName>
    </submittedName>
</protein>
<keyword evidence="2" id="KW-1003">Cell membrane</keyword>